<dbReference type="InterPro" id="IPR055231">
    <property type="entry name" value="2AA_helical"/>
</dbReference>
<accession>A0A166EW38</accession>
<dbReference type="GO" id="GO:0005770">
    <property type="term" value="C:late endosome"/>
    <property type="evidence" value="ECO:0007669"/>
    <property type="project" value="TreeGrafter"/>
</dbReference>
<dbReference type="OrthoDB" id="242910at2759"/>
<dbReference type="InterPro" id="IPR045162">
    <property type="entry name" value="Vps15-like"/>
</dbReference>
<dbReference type="PANTHER" id="PTHR17583">
    <property type="entry name" value="PHOSPHOINOSITIDE 3-KINASE REGULATORY SUBUNIT 4"/>
    <property type="match status" value="1"/>
</dbReference>
<gene>
    <name evidence="5" type="ORF">FIBSPDRAFT_958199</name>
</gene>
<dbReference type="GO" id="GO:0006623">
    <property type="term" value="P:protein targeting to vacuole"/>
    <property type="evidence" value="ECO:0007669"/>
    <property type="project" value="TreeGrafter"/>
</dbReference>
<evidence type="ECO:0000259" key="4">
    <source>
        <dbReference type="Pfam" id="PF22956"/>
    </source>
</evidence>
<feature type="repeat" description="WD" evidence="2">
    <location>
        <begin position="269"/>
        <end position="300"/>
    </location>
</feature>
<evidence type="ECO:0000256" key="2">
    <source>
        <dbReference type="PROSITE-ProRule" id="PRU00221"/>
    </source>
</evidence>
<name>A0A166EW38_9AGAM</name>
<reference evidence="5 6" key="1">
    <citation type="journal article" date="2016" name="Mol. Biol. Evol.">
        <title>Comparative Genomics of Early-Diverging Mushroom-Forming Fungi Provides Insights into the Origins of Lignocellulose Decay Capabilities.</title>
        <authorList>
            <person name="Nagy L.G."/>
            <person name="Riley R."/>
            <person name="Tritt A."/>
            <person name="Adam C."/>
            <person name="Daum C."/>
            <person name="Floudas D."/>
            <person name="Sun H."/>
            <person name="Yadav J.S."/>
            <person name="Pangilinan J."/>
            <person name="Larsson K.H."/>
            <person name="Matsuura K."/>
            <person name="Barry K."/>
            <person name="Labutti K."/>
            <person name="Kuo R."/>
            <person name="Ohm R.A."/>
            <person name="Bhattacharya S.S."/>
            <person name="Shirouzu T."/>
            <person name="Yoshinaga Y."/>
            <person name="Martin F.M."/>
            <person name="Grigoriev I.V."/>
            <person name="Hibbett D.S."/>
        </authorList>
    </citation>
    <scope>NUCLEOTIDE SEQUENCE [LARGE SCALE GENOMIC DNA]</scope>
    <source>
        <strain evidence="5 6">CBS 109695</strain>
    </source>
</reference>
<feature type="domain" description="Phosphatase 2A Regulatory Subunit A helical" evidence="4">
    <location>
        <begin position="201"/>
        <end position="248"/>
    </location>
</feature>
<organism evidence="5 6">
    <name type="scientific">Athelia psychrophila</name>
    <dbReference type="NCBI Taxonomy" id="1759441"/>
    <lineage>
        <taxon>Eukaryota</taxon>
        <taxon>Fungi</taxon>
        <taxon>Dikarya</taxon>
        <taxon>Basidiomycota</taxon>
        <taxon>Agaricomycotina</taxon>
        <taxon>Agaricomycetes</taxon>
        <taxon>Agaricomycetidae</taxon>
        <taxon>Atheliales</taxon>
        <taxon>Atheliaceae</taxon>
        <taxon>Athelia</taxon>
    </lineage>
</organism>
<dbReference type="EMBL" id="KV417596">
    <property type="protein sequence ID" value="KZP16170.1"/>
    <property type="molecule type" value="Genomic_DNA"/>
</dbReference>
<feature type="domain" description="Phosphatase 2A Regulatory Subunit A helical" evidence="4">
    <location>
        <begin position="137"/>
        <end position="199"/>
    </location>
</feature>
<dbReference type="AlphaFoldDB" id="A0A166EW38"/>
<evidence type="ECO:0000256" key="1">
    <source>
        <dbReference type="ARBA" id="ARBA00022737"/>
    </source>
</evidence>
<evidence type="ECO:0000313" key="5">
    <source>
        <dbReference type="EMBL" id="KZP16170.1"/>
    </source>
</evidence>
<keyword evidence="2" id="KW-0853">WD repeat</keyword>
<dbReference type="PANTHER" id="PTHR17583:SF0">
    <property type="entry name" value="PHOSPHOINOSITIDE 3-KINASE REGULATORY SUBUNIT 4"/>
    <property type="match status" value="1"/>
</dbReference>
<protein>
    <recommendedName>
        <fullName evidence="4">Phosphatase 2A Regulatory Subunit A helical domain-containing protein</fullName>
    </recommendedName>
</protein>
<dbReference type="STRING" id="436010.A0A166EW38"/>
<evidence type="ECO:0000256" key="3">
    <source>
        <dbReference type="SAM" id="MobiDB-lite"/>
    </source>
</evidence>
<dbReference type="GO" id="GO:0045324">
    <property type="term" value="P:late endosome to vacuole transport"/>
    <property type="evidence" value="ECO:0007669"/>
    <property type="project" value="InterPro"/>
</dbReference>
<evidence type="ECO:0000313" key="6">
    <source>
        <dbReference type="Proteomes" id="UP000076532"/>
    </source>
</evidence>
<dbReference type="GO" id="GO:0034272">
    <property type="term" value="C:phosphatidylinositol 3-kinase complex, class III, type II"/>
    <property type="evidence" value="ECO:0007669"/>
    <property type="project" value="TreeGrafter"/>
</dbReference>
<keyword evidence="1" id="KW-0677">Repeat</keyword>
<sequence length="300" mass="32611">MISLFITYISIPAGNLLPTIFDSRLSIQLRVTSPPPFIAVVVGRRKRRRPPRFDGDSDGDGGKSGGRGRAVNEAPDVSSAGCVIVELFLEAAPSFTLGALFKYREGDLSVDGTLGAVEDEGVSALEAHVIFKLTTEAKEFDDTHREYPRAAFVLLVDPSSIAKRAALHNITSLRICLGRQRNSDVLLSHMSTYLNDCDWPMIQALSDVEETVVSKVLAALTSLCELGLFQKMRIWQVVGATLGFLYHLNISFASRDGTSRTEATLIPQLGPHSDAITGLAVSPDHMSFVFSSDDDKTVKV</sequence>
<dbReference type="PROSITE" id="PS50082">
    <property type="entry name" value="WD_REPEATS_2"/>
    <property type="match status" value="1"/>
</dbReference>
<dbReference type="InterPro" id="IPR001680">
    <property type="entry name" value="WD40_rpt"/>
</dbReference>
<keyword evidence="6" id="KW-1185">Reference proteome</keyword>
<feature type="region of interest" description="Disordered" evidence="3">
    <location>
        <begin position="48"/>
        <end position="72"/>
    </location>
</feature>
<dbReference type="GO" id="GO:0016236">
    <property type="term" value="P:macroautophagy"/>
    <property type="evidence" value="ECO:0007669"/>
    <property type="project" value="InterPro"/>
</dbReference>
<dbReference type="GO" id="GO:0004674">
    <property type="term" value="F:protein serine/threonine kinase activity"/>
    <property type="evidence" value="ECO:0007669"/>
    <property type="project" value="InterPro"/>
</dbReference>
<proteinExistence type="predicted"/>
<dbReference type="Proteomes" id="UP000076532">
    <property type="component" value="Unassembled WGS sequence"/>
</dbReference>
<dbReference type="GO" id="GO:0034271">
    <property type="term" value="C:phosphatidylinositol 3-kinase complex, class III, type I"/>
    <property type="evidence" value="ECO:0007669"/>
    <property type="project" value="TreeGrafter"/>
</dbReference>
<dbReference type="Pfam" id="PF22956">
    <property type="entry name" value="VPS15-like_hel"/>
    <property type="match status" value="2"/>
</dbReference>
<dbReference type="PROSITE" id="PS50294">
    <property type="entry name" value="WD_REPEATS_REGION"/>
    <property type="match status" value="1"/>
</dbReference>
<dbReference type="GO" id="GO:0071561">
    <property type="term" value="C:nucleus-vacuole junction"/>
    <property type="evidence" value="ECO:0007669"/>
    <property type="project" value="TreeGrafter"/>
</dbReference>